<reference evidence="3 4" key="1">
    <citation type="submission" date="2009-06" db="EMBL/GenBank/DDBJ databases">
        <title>Complete sequence of Desulfovibrio salexigens DSM 2638.</title>
        <authorList>
            <consortium name="US DOE Joint Genome Institute"/>
            <person name="Lucas S."/>
            <person name="Copeland A."/>
            <person name="Lapidus A."/>
            <person name="Glavina del Rio T."/>
            <person name="Tice H."/>
            <person name="Bruce D."/>
            <person name="Goodwin L."/>
            <person name="Pitluck S."/>
            <person name="Munk A.C."/>
            <person name="Brettin T."/>
            <person name="Detter J.C."/>
            <person name="Han C."/>
            <person name="Tapia R."/>
            <person name="Larimer F."/>
            <person name="Land M."/>
            <person name="Hauser L."/>
            <person name="Kyrpides N."/>
            <person name="Anderson I."/>
            <person name="Wall J.D."/>
            <person name="Arkin A.P."/>
            <person name="Dehal P."/>
            <person name="Chivian D."/>
            <person name="Giles B."/>
            <person name="Hazen T.C."/>
        </authorList>
    </citation>
    <scope>NUCLEOTIDE SEQUENCE [LARGE SCALE GENOMIC DNA]</scope>
    <source>
        <strain evidence="4">ATCC 14822 / DSM 2638 / NCIMB 8403 / VKM B-1763</strain>
    </source>
</reference>
<evidence type="ECO:0000313" key="4">
    <source>
        <dbReference type="Proteomes" id="UP000002601"/>
    </source>
</evidence>
<dbReference type="KEGG" id="dsa:Desal_1750"/>
<organism evidence="3 4">
    <name type="scientific">Maridesulfovibrio salexigens (strain ATCC 14822 / DSM 2638 / NCIMB 8403 / VKM B-1763)</name>
    <name type="common">Desulfovibrio salexigens</name>
    <dbReference type="NCBI Taxonomy" id="526222"/>
    <lineage>
        <taxon>Bacteria</taxon>
        <taxon>Pseudomonadati</taxon>
        <taxon>Thermodesulfobacteriota</taxon>
        <taxon>Desulfovibrionia</taxon>
        <taxon>Desulfovibrionales</taxon>
        <taxon>Desulfovibrionaceae</taxon>
        <taxon>Maridesulfovibrio</taxon>
    </lineage>
</organism>
<dbReference type="RefSeq" id="WP_015851628.1">
    <property type="nucleotide sequence ID" value="NC_012881.1"/>
</dbReference>
<dbReference type="GO" id="GO:0004672">
    <property type="term" value="F:protein kinase activity"/>
    <property type="evidence" value="ECO:0007669"/>
    <property type="project" value="UniProtKB-ARBA"/>
</dbReference>
<dbReference type="Pfam" id="PF01627">
    <property type="entry name" value="Hpt"/>
    <property type="match status" value="1"/>
</dbReference>
<proteinExistence type="predicted"/>
<dbReference type="HOGENOM" id="CLU_159152_1_0_7"/>
<gene>
    <name evidence="3" type="ordered locus">Desal_1750</name>
</gene>
<keyword evidence="1" id="KW-0597">Phosphoprotein</keyword>
<dbReference type="GO" id="GO:0000160">
    <property type="term" value="P:phosphorelay signal transduction system"/>
    <property type="evidence" value="ECO:0007669"/>
    <property type="project" value="InterPro"/>
</dbReference>
<evidence type="ECO:0000256" key="1">
    <source>
        <dbReference type="PROSITE-ProRule" id="PRU00110"/>
    </source>
</evidence>
<sequence>MGLKIVERIDKDLQVLIPGFMDITHKEIKDLEQALVLGDMSVAARIGHNIKGSALNYGFVHLGDIGRRIESSAAQNRHKKVQAELEMLKDYVDRVEVTFV</sequence>
<name>C6BTN2_MARSD</name>
<dbReference type="SUPFAM" id="SSF47226">
    <property type="entry name" value="Histidine-containing phosphotransfer domain, HPT domain"/>
    <property type="match status" value="1"/>
</dbReference>
<dbReference type="InterPro" id="IPR036641">
    <property type="entry name" value="HPT_dom_sf"/>
</dbReference>
<dbReference type="eggNOG" id="COG2198">
    <property type="taxonomic scope" value="Bacteria"/>
</dbReference>
<feature type="modified residue" description="Phosphohistidine" evidence="1">
    <location>
        <position position="48"/>
    </location>
</feature>
<dbReference type="Proteomes" id="UP000002601">
    <property type="component" value="Chromosome"/>
</dbReference>
<feature type="domain" description="HPt" evidence="2">
    <location>
        <begin position="9"/>
        <end position="100"/>
    </location>
</feature>
<accession>C6BTN2</accession>
<dbReference type="PROSITE" id="PS50894">
    <property type="entry name" value="HPT"/>
    <property type="match status" value="1"/>
</dbReference>
<dbReference type="Gene3D" id="1.20.120.160">
    <property type="entry name" value="HPT domain"/>
    <property type="match status" value="1"/>
</dbReference>
<dbReference type="OrthoDB" id="5460624at2"/>
<dbReference type="AlphaFoldDB" id="C6BTN2"/>
<keyword evidence="4" id="KW-1185">Reference proteome</keyword>
<dbReference type="EMBL" id="CP001649">
    <property type="protein sequence ID" value="ACS79812.1"/>
    <property type="molecule type" value="Genomic_DNA"/>
</dbReference>
<dbReference type="STRING" id="526222.Desal_1750"/>
<protein>
    <submittedName>
        <fullName evidence="3">Hpt protein</fullName>
    </submittedName>
</protein>
<evidence type="ECO:0000259" key="2">
    <source>
        <dbReference type="PROSITE" id="PS50894"/>
    </source>
</evidence>
<dbReference type="InterPro" id="IPR008207">
    <property type="entry name" value="Sig_transdc_His_kin_Hpt_dom"/>
</dbReference>
<evidence type="ECO:0000313" key="3">
    <source>
        <dbReference type="EMBL" id="ACS79812.1"/>
    </source>
</evidence>